<comment type="caution">
    <text evidence="13">The sequence shown here is derived from an EMBL/GenBank/DDBJ whole genome shotgun (WGS) entry which is preliminary data.</text>
</comment>
<sequence>PRRGVATLSRPVALTPHRPSPQACERDPQCGSGTCCAVSLWLRGLRMCTPLGQEGDECHPFSHKVPFFGKRQHHTCPCLPNFVCSRFLDGRYRCSFNFKNIDF</sequence>
<feature type="domain" description="Prokineticin" evidence="12">
    <location>
        <begin position="23"/>
        <end position="95"/>
    </location>
</feature>
<feature type="non-terminal residue" evidence="13">
    <location>
        <position position="103"/>
    </location>
</feature>
<feature type="non-terminal residue" evidence="13">
    <location>
        <position position="1"/>
    </location>
</feature>
<evidence type="ECO:0000256" key="4">
    <source>
        <dbReference type="ARBA" id="ARBA00022657"/>
    </source>
</evidence>
<evidence type="ECO:0000313" key="13">
    <source>
        <dbReference type="EMBL" id="NXE82498.1"/>
    </source>
</evidence>
<proteinExistence type="inferred from homology"/>
<dbReference type="GO" id="GO:0005576">
    <property type="term" value="C:extracellular region"/>
    <property type="evidence" value="ECO:0007669"/>
    <property type="project" value="UniProtKB-SubCell"/>
</dbReference>
<dbReference type="InterPro" id="IPR009523">
    <property type="entry name" value="Prokineticin"/>
</dbReference>
<dbReference type="Pfam" id="PF06607">
    <property type="entry name" value="Prokineticin"/>
    <property type="match status" value="1"/>
</dbReference>
<comment type="subcellular location">
    <subcellularLocation>
        <location evidence="1">Secreted</location>
    </subcellularLocation>
</comment>
<accession>A0A7K8PUG4</accession>
<dbReference type="GO" id="GO:0008083">
    <property type="term" value="F:growth factor activity"/>
    <property type="evidence" value="ECO:0007669"/>
    <property type="project" value="UniProtKB-KW"/>
</dbReference>
<dbReference type="AlphaFoldDB" id="A0A7K8PUG4"/>
<organism evidence="13 14">
    <name type="scientific">Cochlearius cochlearius</name>
    <name type="common">Boat-billed heron</name>
    <dbReference type="NCBI Taxonomy" id="110676"/>
    <lineage>
        <taxon>Eukaryota</taxon>
        <taxon>Metazoa</taxon>
        <taxon>Chordata</taxon>
        <taxon>Craniata</taxon>
        <taxon>Vertebrata</taxon>
        <taxon>Euteleostomi</taxon>
        <taxon>Archelosauria</taxon>
        <taxon>Archosauria</taxon>
        <taxon>Dinosauria</taxon>
        <taxon>Saurischia</taxon>
        <taxon>Theropoda</taxon>
        <taxon>Coelurosauria</taxon>
        <taxon>Aves</taxon>
        <taxon>Neognathae</taxon>
        <taxon>Neoaves</taxon>
        <taxon>Aequornithes</taxon>
        <taxon>Pelecaniformes</taxon>
        <taxon>Ardeidae</taxon>
        <taxon>Cochlearius</taxon>
    </lineage>
</organism>
<evidence type="ECO:0000256" key="8">
    <source>
        <dbReference type="ARBA" id="ARBA00023246"/>
    </source>
</evidence>
<keyword evidence="5" id="KW-0732">Signal</keyword>
<evidence type="ECO:0000256" key="1">
    <source>
        <dbReference type="ARBA" id="ARBA00004613"/>
    </source>
</evidence>
<evidence type="ECO:0000259" key="12">
    <source>
        <dbReference type="Pfam" id="PF06607"/>
    </source>
</evidence>
<evidence type="ECO:0000256" key="6">
    <source>
        <dbReference type="ARBA" id="ARBA00023030"/>
    </source>
</evidence>
<evidence type="ECO:0000256" key="2">
    <source>
        <dbReference type="ARBA" id="ARBA00006999"/>
    </source>
</evidence>
<dbReference type="EMBL" id="VWPP01000614">
    <property type="protein sequence ID" value="NXE82498.1"/>
    <property type="molecule type" value="Genomic_DNA"/>
</dbReference>
<dbReference type="PANTHER" id="PTHR18821">
    <property type="entry name" value="PROKINETICIN"/>
    <property type="match status" value="1"/>
</dbReference>
<dbReference type="SUPFAM" id="SSF57190">
    <property type="entry name" value="Colipase-like"/>
    <property type="match status" value="2"/>
</dbReference>
<evidence type="ECO:0000313" key="14">
    <source>
        <dbReference type="Proteomes" id="UP000525205"/>
    </source>
</evidence>
<evidence type="ECO:0000256" key="5">
    <source>
        <dbReference type="ARBA" id="ARBA00022729"/>
    </source>
</evidence>
<keyword evidence="6" id="KW-0339">Growth factor</keyword>
<dbReference type="PANTHER" id="PTHR18821:SF7">
    <property type="entry name" value="PROKINETICIN-1"/>
    <property type="match status" value="1"/>
</dbReference>
<keyword evidence="4" id="KW-0037">Angiogenesis</keyword>
<dbReference type="GO" id="GO:0051781">
    <property type="term" value="P:positive regulation of cell division"/>
    <property type="evidence" value="ECO:0007669"/>
    <property type="project" value="UniProtKB-KW"/>
</dbReference>
<keyword evidence="3" id="KW-0964">Secreted</keyword>
<dbReference type="GO" id="GO:0001935">
    <property type="term" value="P:endothelial cell proliferation"/>
    <property type="evidence" value="ECO:0007669"/>
    <property type="project" value="TreeGrafter"/>
</dbReference>
<keyword evidence="14" id="KW-1185">Reference proteome</keyword>
<dbReference type="FunFam" id="2.10.80.10:FF:000004">
    <property type="entry name" value="Prokineticin 1"/>
    <property type="match status" value="1"/>
</dbReference>
<dbReference type="Proteomes" id="UP000525205">
    <property type="component" value="Unassembled WGS sequence"/>
</dbReference>
<comment type="similarity">
    <text evidence="2">Belongs to the AVIT (prokineticin) family.</text>
</comment>
<keyword evidence="8" id="KW-0497">Mitogen</keyword>
<evidence type="ECO:0000256" key="9">
    <source>
        <dbReference type="ARBA" id="ARBA00069277"/>
    </source>
</evidence>
<evidence type="ECO:0000256" key="11">
    <source>
        <dbReference type="SAM" id="MobiDB-lite"/>
    </source>
</evidence>
<dbReference type="Gene3D" id="2.10.80.10">
    <property type="entry name" value="Lipase, subunit A"/>
    <property type="match status" value="1"/>
</dbReference>
<reference evidence="13 14" key="1">
    <citation type="submission" date="2019-09" db="EMBL/GenBank/DDBJ databases">
        <title>Bird 10,000 Genomes (B10K) Project - Family phase.</title>
        <authorList>
            <person name="Zhang G."/>
        </authorList>
    </citation>
    <scope>NUCLEOTIDE SEQUENCE [LARGE SCALE GENOMIC DNA]</scope>
    <source>
        <strain evidence="13">B10K-CU-031-03</strain>
        <tissue evidence="13">Muscle</tissue>
    </source>
</reference>
<dbReference type="GO" id="GO:0001525">
    <property type="term" value="P:angiogenesis"/>
    <property type="evidence" value="ECO:0007669"/>
    <property type="project" value="UniProtKB-KW"/>
</dbReference>
<gene>
    <name evidence="13" type="primary">Prok1</name>
    <name evidence="13" type="ORF">COCCOC_R00509</name>
</gene>
<feature type="region of interest" description="Disordered" evidence="11">
    <location>
        <begin position="1"/>
        <end position="30"/>
    </location>
</feature>
<evidence type="ECO:0000256" key="3">
    <source>
        <dbReference type="ARBA" id="ARBA00022525"/>
    </source>
</evidence>
<protein>
    <recommendedName>
        <fullName evidence="9">Prokineticin-1</fullName>
    </recommendedName>
    <alternativeName>
        <fullName evidence="10">Endocrine-gland-derived vascular endothelial growth factor</fullName>
    </alternativeName>
</protein>
<keyword evidence="7" id="KW-1015">Disulfide bond</keyword>
<dbReference type="InterPro" id="IPR023569">
    <property type="entry name" value="Prokineticin_domain"/>
</dbReference>
<name>A0A7K8PUG4_COCCO</name>
<evidence type="ECO:0000256" key="10">
    <source>
        <dbReference type="ARBA" id="ARBA00081306"/>
    </source>
</evidence>
<evidence type="ECO:0000256" key="7">
    <source>
        <dbReference type="ARBA" id="ARBA00023157"/>
    </source>
</evidence>